<organism evidence="1 2">
    <name type="scientific">Purpureocillium lilacinum</name>
    <name type="common">Paecilomyces lilacinus</name>
    <dbReference type="NCBI Taxonomy" id="33203"/>
    <lineage>
        <taxon>Eukaryota</taxon>
        <taxon>Fungi</taxon>
        <taxon>Dikarya</taxon>
        <taxon>Ascomycota</taxon>
        <taxon>Pezizomycotina</taxon>
        <taxon>Sordariomycetes</taxon>
        <taxon>Hypocreomycetidae</taxon>
        <taxon>Hypocreales</taxon>
        <taxon>Ophiocordycipitaceae</taxon>
        <taxon>Purpureocillium</taxon>
    </lineage>
</organism>
<dbReference type="EMBL" id="LSBH01000001">
    <property type="protein sequence ID" value="OAQ86914.1"/>
    <property type="molecule type" value="Genomic_DNA"/>
</dbReference>
<evidence type="ECO:0000313" key="2">
    <source>
        <dbReference type="Proteomes" id="UP000078240"/>
    </source>
</evidence>
<comment type="caution">
    <text evidence="1">The sequence shown here is derived from an EMBL/GenBank/DDBJ whole genome shotgun (WGS) entry which is preliminary data.</text>
</comment>
<gene>
    <name evidence="1" type="ORF">VFPBJ_00954</name>
</gene>
<reference evidence="1 2" key="1">
    <citation type="submission" date="2016-01" db="EMBL/GenBank/DDBJ databases">
        <title>Biosynthesis of antibiotic leucinostatins and their inhibition on Phytophthora in bio-control Purpureocillium lilacinum.</title>
        <authorList>
            <person name="Wang G."/>
            <person name="Liu Z."/>
            <person name="Lin R."/>
            <person name="Li E."/>
            <person name="Mao Z."/>
            <person name="Ling J."/>
            <person name="Yin W."/>
            <person name="Xie B."/>
        </authorList>
    </citation>
    <scope>NUCLEOTIDE SEQUENCE [LARGE SCALE GENOMIC DNA]</scope>
    <source>
        <strain evidence="1">PLBJ-1</strain>
    </source>
</reference>
<sequence length="260" mass="29023">MSTIANFIESRLAPTQHALDLGDGCHPDEGTALGAFLGAKITAQQAAASITAPVLREPDPAAAVHRLMGLLCEALVELGTDHRTQLLDLLEAIQQLPPSERIDWPRLPNFGHMWADLYRLHMHGLDGWEKTEMPLSEARKSELCHHEESVAAAEAQMYRRGLGGVTRHWGYAWLNLVQGRRPGLGVFIRGAYTWLAEAGVQLKQELQPDEVARYGGQSSVEATMPEHWELWRRSFLSISLDEQLFPADDRKLAAECYKLI</sequence>
<dbReference type="AlphaFoldDB" id="A0A179H9T8"/>
<evidence type="ECO:0000313" key="1">
    <source>
        <dbReference type="EMBL" id="OAQ86914.1"/>
    </source>
</evidence>
<proteinExistence type="predicted"/>
<accession>A0A179H9T8</accession>
<protein>
    <submittedName>
        <fullName evidence="1">Uncharacterized protein</fullName>
    </submittedName>
</protein>
<dbReference type="Proteomes" id="UP000078240">
    <property type="component" value="Unassembled WGS sequence"/>
</dbReference>
<name>A0A179H9T8_PURLI</name>